<evidence type="ECO:0000259" key="1">
    <source>
        <dbReference type="PROSITE" id="PS50011"/>
    </source>
</evidence>
<dbReference type="Gene3D" id="3.90.1200.10">
    <property type="match status" value="1"/>
</dbReference>
<dbReference type="InterPro" id="IPR000719">
    <property type="entry name" value="Prot_kinase_dom"/>
</dbReference>
<comment type="caution">
    <text evidence="2">The sequence shown here is derived from an EMBL/GenBank/DDBJ whole genome shotgun (WGS) entry which is preliminary data.</text>
</comment>
<gene>
    <name evidence="2" type="ORF">EGI31_05545</name>
</gene>
<accession>A0AAE3GZZ0</accession>
<dbReference type="Proteomes" id="UP001204144">
    <property type="component" value="Unassembled WGS sequence"/>
</dbReference>
<dbReference type="Pfam" id="PF01636">
    <property type="entry name" value="APH"/>
    <property type="match status" value="1"/>
</dbReference>
<protein>
    <recommendedName>
        <fullName evidence="1">Protein kinase domain-containing protein</fullName>
    </recommendedName>
</protein>
<dbReference type="GO" id="GO:0004672">
    <property type="term" value="F:protein kinase activity"/>
    <property type="evidence" value="ECO:0007669"/>
    <property type="project" value="InterPro"/>
</dbReference>
<dbReference type="RefSeq" id="WP_255036173.1">
    <property type="nucleotide sequence ID" value="NZ_RJUF01000009.1"/>
</dbReference>
<dbReference type="InterPro" id="IPR011009">
    <property type="entry name" value="Kinase-like_dom_sf"/>
</dbReference>
<proteinExistence type="predicted"/>
<dbReference type="InterPro" id="IPR008271">
    <property type="entry name" value="Ser/Thr_kinase_AS"/>
</dbReference>
<reference evidence="2 3" key="1">
    <citation type="submission" date="2018-11" db="EMBL/GenBank/DDBJ databases">
        <title>Novel bacteria species description.</title>
        <authorList>
            <person name="Han J.-H."/>
        </authorList>
    </citation>
    <scope>NUCLEOTIDE SEQUENCE [LARGE SCALE GENOMIC DNA]</scope>
    <source>
        <strain evidence="2 3">KCTC23259</strain>
    </source>
</reference>
<dbReference type="PROSITE" id="PS50011">
    <property type="entry name" value="PROTEIN_KINASE_DOM"/>
    <property type="match status" value="1"/>
</dbReference>
<organism evidence="2 3">
    <name type="scientific">Lacihabitans soyangensis</name>
    <dbReference type="NCBI Taxonomy" id="869394"/>
    <lineage>
        <taxon>Bacteria</taxon>
        <taxon>Pseudomonadati</taxon>
        <taxon>Bacteroidota</taxon>
        <taxon>Cytophagia</taxon>
        <taxon>Cytophagales</taxon>
        <taxon>Leadbetterellaceae</taxon>
        <taxon>Lacihabitans</taxon>
    </lineage>
</organism>
<dbReference type="AlphaFoldDB" id="A0AAE3GZZ0"/>
<feature type="domain" description="Protein kinase" evidence="1">
    <location>
        <begin position="22"/>
        <end position="349"/>
    </location>
</feature>
<dbReference type="SUPFAM" id="SSF56112">
    <property type="entry name" value="Protein kinase-like (PK-like)"/>
    <property type="match status" value="1"/>
</dbReference>
<evidence type="ECO:0000313" key="3">
    <source>
        <dbReference type="Proteomes" id="UP001204144"/>
    </source>
</evidence>
<sequence>MKPQTAKSIFQYLINTPILDNEQFLHAFNSGSLKIIEIDNENRNTNFIISLENISILLLKQVSQNSESRKKSLINEANFHELLIENNLESTFVFFDKVNFIIIHKFYNKYNSIKVELFSNYGSSIKFARDAGIIVHSFHDRFSKIRKKNKYLSYYKPLLLDINTRNNLILKLNKIENINIRSLTDFIEKEEELFEEISKLWICDTIIHRDLKFDNFIINENEDFKLIDWELAALGDRYWDIAGFIYIFIKEKSGSFYTELNKYLSLTNLLAYANEFLNIYRTRLEVSEEVFFKKVLVFFTIMLIENYIAGVENDKWDEPKIHLEYQRVLYFKRLIENFNSSDFSYSSFL</sequence>
<keyword evidence="3" id="KW-1185">Reference proteome</keyword>
<evidence type="ECO:0000313" key="2">
    <source>
        <dbReference type="EMBL" id="MCP9762409.1"/>
    </source>
</evidence>
<dbReference type="EMBL" id="RJUF01000009">
    <property type="protein sequence ID" value="MCP9762409.1"/>
    <property type="molecule type" value="Genomic_DNA"/>
</dbReference>
<name>A0AAE3GZZ0_9BACT</name>
<dbReference type="GO" id="GO:0005524">
    <property type="term" value="F:ATP binding"/>
    <property type="evidence" value="ECO:0007669"/>
    <property type="project" value="InterPro"/>
</dbReference>
<dbReference type="PROSITE" id="PS00108">
    <property type="entry name" value="PROTEIN_KINASE_ST"/>
    <property type="match status" value="1"/>
</dbReference>
<dbReference type="InterPro" id="IPR002575">
    <property type="entry name" value="Aminoglycoside_PTrfase"/>
</dbReference>